<dbReference type="InterPro" id="IPR018170">
    <property type="entry name" value="Aldo/ket_reductase_CS"/>
</dbReference>
<dbReference type="PROSITE" id="PS00063">
    <property type="entry name" value="ALDOKETO_REDUCTASE_3"/>
    <property type="match status" value="1"/>
</dbReference>
<proteinExistence type="predicted"/>
<accession>A0AAN8V624</accession>
<protein>
    <submittedName>
        <fullName evidence="6">NADP-dependent oxidoreductase domain</fullName>
    </submittedName>
</protein>
<evidence type="ECO:0000313" key="7">
    <source>
        <dbReference type="Proteomes" id="UP001370490"/>
    </source>
</evidence>
<organism evidence="6 7">
    <name type="scientific">Dillenia turbinata</name>
    <dbReference type="NCBI Taxonomy" id="194707"/>
    <lineage>
        <taxon>Eukaryota</taxon>
        <taxon>Viridiplantae</taxon>
        <taxon>Streptophyta</taxon>
        <taxon>Embryophyta</taxon>
        <taxon>Tracheophyta</taxon>
        <taxon>Spermatophyta</taxon>
        <taxon>Magnoliopsida</taxon>
        <taxon>eudicotyledons</taxon>
        <taxon>Gunneridae</taxon>
        <taxon>Pentapetalae</taxon>
        <taxon>Dilleniales</taxon>
        <taxon>Dilleniaceae</taxon>
        <taxon>Dillenia</taxon>
    </lineage>
</organism>
<dbReference type="GO" id="GO:0044550">
    <property type="term" value="P:secondary metabolite biosynthetic process"/>
    <property type="evidence" value="ECO:0007669"/>
    <property type="project" value="UniProtKB-ARBA"/>
</dbReference>
<dbReference type="Proteomes" id="UP001370490">
    <property type="component" value="Unassembled WGS sequence"/>
</dbReference>
<feature type="domain" description="NADP-dependent oxidoreductase" evidence="5">
    <location>
        <begin position="21"/>
        <end position="294"/>
    </location>
</feature>
<feature type="active site" description="Proton donor" evidence="2">
    <location>
        <position position="58"/>
    </location>
</feature>
<evidence type="ECO:0000313" key="6">
    <source>
        <dbReference type="EMBL" id="KAK6921582.1"/>
    </source>
</evidence>
<sequence>MERHIPLAPLKNSRGKAIPLIGFGTASFPFGECNSLVKESILHGIKLGYRHFNSAAIYQSEQPLGEAIVEALHLGLIKSRDDLFITSKLWCSDTHSHRVLPALQNSLKNLGLDYLDLYLIHYPVSIKGEGLQLTSREEDLVAMDFGSVWKAMEECQELGLSKSIGVSNFSIKKLNLLLSSAKIPPAVNQVGMNPLWRQKKLKEFCEEKGIHMSAYSPLGAVGTAWGSNRVMECEVLKHVARENRKTVAQVCLRWVYEQGASVLVKSFNKERMKENLDILDWKLNLEDLNKINQIPEIRGCPTTLFISDEGPYKTLEELWDEEMKVVQ</sequence>
<keyword evidence="1" id="KW-0560">Oxidoreductase</keyword>
<dbReference type="PIRSF" id="PIRSF000097">
    <property type="entry name" value="AKR"/>
    <property type="match status" value="1"/>
</dbReference>
<dbReference type="PRINTS" id="PR00069">
    <property type="entry name" value="ALDKETRDTASE"/>
</dbReference>
<dbReference type="EMBL" id="JBAMMX010000019">
    <property type="protein sequence ID" value="KAK6921582.1"/>
    <property type="molecule type" value="Genomic_DNA"/>
</dbReference>
<dbReference type="InterPro" id="IPR020471">
    <property type="entry name" value="AKR"/>
</dbReference>
<dbReference type="GO" id="GO:0016491">
    <property type="term" value="F:oxidoreductase activity"/>
    <property type="evidence" value="ECO:0007669"/>
    <property type="project" value="UniProtKB-KW"/>
</dbReference>
<dbReference type="SUPFAM" id="SSF51430">
    <property type="entry name" value="NAD(P)-linked oxidoreductase"/>
    <property type="match status" value="1"/>
</dbReference>
<feature type="binding site" evidence="3">
    <location>
        <position position="121"/>
    </location>
    <ligand>
        <name>substrate</name>
    </ligand>
</feature>
<dbReference type="InterPro" id="IPR023210">
    <property type="entry name" value="NADP_OxRdtase_dom"/>
</dbReference>
<gene>
    <name evidence="6" type="ORF">RJ641_012089</name>
</gene>
<evidence type="ECO:0000256" key="1">
    <source>
        <dbReference type="ARBA" id="ARBA00023002"/>
    </source>
</evidence>
<evidence type="ECO:0000259" key="5">
    <source>
        <dbReference type="Pfam" id="PF00248"/>
    </source>
</evidence>
<dbReference type="Pfam" id="PF00248">
    <property type="entry name" value="Aldo_ket_red"/>
    <property type="match status" value="1"/>
</dbReference>
<keyword evidence="7" id="KW-1185">Reference proteome</keyword>
<evidence type="ECO:0000256" key="2">
    <source>
        <dbReference type="PIRSR" id="PIRSR000097-1"/>
    </source>
</evidence>
<name>A0AAN8V624_9MAGN</name>
<evidence type="ECO:0000256" key="4">
    <source>
        <dbReference type="PIRSR" id="PIRSR000097-3"/>
    </source>
</evidence>
<evidence type="ECO:0000256" key="3">
    <source>
        <dbReference type="PIRSR" id="PIRSR000097-2"/>
    </source>
</evidence>
<dbReference type="PROSITE" id="PS00062">
    <property type="entry name" value="ALDOKETO_REDUCTASE_2"/>
    <property type="match status" value="1"/>
</dbReference>
<dbReference type="Gene3D" id="3.20.20.100">
    <property type="entry name" value="NADP-dependent oxidoreductase domain"/>
    <property type="match status" value="1"/>
</dbReference>
<feature type="site" description="Lowers pKa of active site Tyr" evidence="4">
    <location>
        <position position="88"/>
    </location>
</feature>
<dbReference type="FunFam" id="3.20.20.100:FF:000014">
    <property type="entry name" value="NAD(P)-linked oxidoreductase superfamily protein"/>
    <property type="match status" value="1"/>
</dbReference>
<dbReference type="AlphaFoldDB" id="A0AAN8V624"/>
<reference evidence="6 7" key="1">
    <citation type="submission" date="2023-12" db="EMBL/GenBank/DDBJ databases">
        <title>A high-quality genome assembly for Dillenia turbinata (Dilleniales).</title>
        <authorList>
            <person name="Chanderbali A."/>
        </authorList>
    </citation>
    <scope>NUCLEOTIDE SEQUENCE [LARGE SCALE GENOMIC DNA]</scope>
    <source>
        <strain evidence="6">LSX21</strain>
        <tissue evidence="6">Leaf</tissue>
    </source>
</reference>
<comment type="caution">
    <text evidence="6">The sequence shown here is derived from an EMBL/GenBank/DDBJ whole genome shotgun (WGS) entry which is preliminary data.</text>
</comment>
<dbReference type="InterPro" id="IPR036812">
    <property type="entry name" value="NAD(P)_OxRdtase_dom_sf"/>
</dbReference>
<dbReference type="PANTHER" id="PTHR11732">
    <property type="entry name" value="ALDO/KETO REDUCTASE"/>
    <property type="match status" value="1"/>
</dbReference>